<feature type="domain" description="Putative Flp pilus-assembly TadG-like N-terminal" evidence="2">
    <location>
        <begin position="15"/>
        <end position="61"/>
    </location>
</feature>
<dbReference type="STRING" id="36807.Mlaev_02444"/>
<dbReference type="PATRIC" id="fig|36807.3.peg.2487"/>
<keyword evidence="1" id="KW-0472">Membrane</keyword>
<name>A0A150H9P1_9MICO</name>
<comment type="caution">
    <text evidence="3">The sequence shown here is derived from an EMBL/GenBank/DDBJ whole genome shotgun (WGS) entry which is preliminary data.</text>
</comment>
<keyword evidence="4" id="KW-1185">Reference proteome</keyword>
<dbReference type="EMBL" id="LRAD01000053">
    <property type="protein sequence ID" value="KXZ58741.1"/>
    <property type="molecule type" value="Genomic_DNA"/>
</dbReference>
<sequence>MNRLRNWMREHPEEGSLSAYFVLLAVVLMGVVGLVVDSSGKYREVEHAQLVASGASRSAVNAVTGTAQDNGSVAINSIAARTAAENYIAASGLTGTVTVDGDVVTVTVESSYDTRFISLLGVNQLPAQATSSAQLITN</sequence>
<evidence type="ECO:0000313" key="4">
    <source>
        <dbReference type="Proteomes" id="UP000075357"/>
    </source>
</evidence>
<dbReference type="Proteomes" id="UP000075357">
    <property type="component" value="Unassembled WGS sequence"/>
</dbReference>
<reference evidence="3 4" key="1">
    <citation type="submission" date="2016-01" db="EMBL/GenBank/DDBJ databases">
        <title>Draft genome sequences of Microbacterium laevaniformans LCDC 91-0039 and the type strain of Microbacterium hominis LCDC 84-209.</title>
        <authorList>
            <person name="Bernier A.-M."/>
            <person name="Bernard K."/>
        </authorList>
    </citation>
    <scope>NUCLEOTIDE SEQUENCE [LARGE SCALE GENOMIC DNA]</scope>
    <source>
        <strain evidence="3 4">LCDC 91-0039</strain>
    </source>
</reference>
<accession>A0A150H9P1</accession>
<dbReference type="Pfam" id="PF13400">
    <property type="entry name" value="Tad"/>
    <property type="match status" value="1"/>
</dbReference>
<protein>
    <recommendedName>
        <fullName evidence="2">Putative Flp pilus-assembly TadG-like N-terminal domain-containing protein</fullName>
    </recommendedName>
</protein>
<feature type="transmembrane region" description="Helical" evidence="1">
    <location>
        <begin position="17"/>
        <end position="36"/>
    </location>
</feature>
<keyword evidence="1" id="KW-1133">Transmembrane helix</keyword>
<keyword evidence="1" id="KW-0812">Transmembrane</keyword>
<dbReference type="AlphaFoldDB" id="A0A150H9P1"/>
<evidence type="ECO:0000313" key="3">
    <source>
        <dbReference type="EMBL" id="KXZ58741.1"/>
    </source>
</evidence>
<dbReference type="RefSeq" id="WP_058632833.1">
    <property type="nucleotide sequence ID" value="NZ_LRAD01000053.1"/>
</dbReference>
<gene>
    <name evidence="3" type="ORF">Mlaev_02444</name>
</gene>
<organism evidence="3 4">
    <name type="scientific">Microbacterium laevaniformans</name>
    <dbReference type="NCBI Taxonomy" id="36807"/>
    <lineage>
        <taxon>Bacteria</taxon>
        <taxon>Bacillati</taxon>
        <taxon>Actinomycetota</taxon>
        <taxon>Actinomycetes</taxon>
        <taxon>Micrococcales</taxon>
        <taxon>Microbacteriaceae</taxon>
        <taxon>Microbacterium</taxon>
    </lineage>
</organism>
<evidence type="ECO:0000259" key="2">
    <source>
        <dbReference type="Pfam" id="PF13400"/>
    </source>
</evidence>
<evidence type="ECO:0000256" key="1">
    <source>
        <dbReference type="SAM" id="Phobius"/>
    </source>
</evidence>
<proteinExistence type="predicted"/>
<dbReference type="InterPro" id="IPR028087">
    <property type="entry name" value="Tad_N"/>
</dbReference>